<dbReference type="EMBL" id="JAGTJR010000019">
    <property type="protein sequence ID" value="KAH7045195.1"/>
    <property type="molecule type" value="Genomic_DNA"/>
</dbReference>
<feature type="region of interest" description="Disordered" evidence="1">
    <location>
        <begin position="1412"/>
        <end position="1479"/>
    </location>
</feature>
<evidence type="ECO:0008006" key="5">
    <source>
        <dbReference type="Google" id="ProtNLM"/>
    </source>
</evidence>
<keyword evidence="4" id="KW-1185">Reference proteome</keyword>
<accession>A0ABQ8G553</accession>
<evidence type="ECO:0000313" key="3">
    <source>
        <dbReference type="EMBL" id="KAH7045195.1"/>
    </source>
</evidence>
<evidence type="ECO:0000256" key="1">
    <source>
        <dbReference type="SAM" id="MobiDB-lite"/>
    </source>
</evidence>
<feature type="compositionally biased region" description="Polar residues" evidence="1">
    <location>
        <begin position="41"/>
        <end position="56"/>
    </location>
</feature>
<evidence type="ECO:0000256" key="2">
    <source>
        <dbReference type="SAM" id="Phobius"/>
    </source>
</evidence>
<keyword evidence="2" id="KW-1133">Transmembrane helix</keyword>
<keyword evidence="2" id="KW-0812">Transmembrane</keyword>
<dbReference type="Gene3D" id="1.20.58.340">
    <property type="entry name" value="Magnesium transport protein CorA, transmembrane region"/>
    <property type="match status" value="1"/>
</dbReference>
<feature type="region of interest" description="Disordered" evidence="1">
    <location>
        <begin position="943"/>
        <end position="967"/>
    </location>
</feature>
<feature type="transmembrane region" description="Helical" evidence="2">
    <location>
        <begin position="1354"/>
        <end position="1376"/>
    </location>
</feature>
<evidence type="ECO:0000313" key="4">
    <source>
        <dbReference type="Proteomes" id="UP000774617"/>
    </source>
</evidence>
<feature type="region of interest" description="Disordered" evidence="1">
    <location>
        <begin position="1"/>
        <end position="64"/>
    </location>
</feature>
<dbReference type="InterPro" id="IPR002523">
    <property type="entry name" value="MgTranspt_CorA/ZnTranspt_ZntB"/>
</dbReference>
<sequence length="1479" mass="166549">MSAPAFHSSDGLHHRDDLAGGARQRQGSANAQFEAQAGPATPTSRLSEQAAENRNSPAIGRINKDECTSIPEEAHEAARTATSYVSFGENGTTASVTARGELMQITRFLGMGASGFFCLDQPWIPEPYFVKDRAQALASDSASPFGISLRLGQGPLPELDELSGQKPKLEFVRDRWPLFTSETEAVTSTELYFVHDGTVFDVWTCTWKKSPIPALGGLIFDTDLLIRELDFVNPGHAFNEASERSETYSASLGLEGNCLILCHAKSESEGIETDVCLIVTFFVNGTVQRLEEVDGRPQKPDFRMNVDEDIRRSSSSQSLELVTAYRLQKLSGEFNKGSSPISPSSYFSLSESLTASPYTKLTYSPDFHLDFIIRRNLEHILSVCSIPIPEKGSGDVVGRTANKPHDMASTFKVAMTCGDISGHRLVNPASFFAFQFLLSVYEYLNALSRGSMEHQNVHLCCQNLLGRIRSTCEAHLNWVFGQATIVDGCFAANYWASGHRISFSGSRENLSVISLSDTPFQIIKLADFARTMDGSVGNNSMRGYARKVLEERIYPWTRTLDNADKRSKCAFPRPGTQKYRLEDHVWIWRAMRSIEDLGLGSCLDSRGGNQFRSGKAKAPKKGVSNLEDINLEEAPARDFSSAEVQRRVLKRFTTENIASRRRMISVSRTSAETRFLLHSRDTCLFYELSAPFFNKAESLWRATIEAQKYHEANEDSSWDNPLRYAIALIMASRGLQINWKPPEDMFLDAKRILLGSSSPNGLFPGQINNATKEPEMFHDAGWRDFYWHVGFEVPFILWKYCNAVVTKVESPRASSVRGLPAKQASGDDTFLKLHPPALGLVIADDPALNTEIKKRLPLNTFIDQTSIVELPDEWLYNYPEFLDFDPKEQYEGFFGAINQRDIEAGARITEAMHVFSNRQKENGTPLFSDEFLKGIVVDVPRTTQAKSRKTGAKPSQVPEENAEPSRTTSIYEKLSGLRTSKYAKKRLIWIPNGDLDTLLVCFLAAPDTEKIYLSSFFDRHKNREKFFLDDATAALNTWRTEFHLSSYRLLGEGDSPNYKGLSFLGGNQKIQRSALGSLFTGDFFDRYWTCYVLEYDPVEHFQQKKRFQGTPENYARLSESFINLIIPKKILPRTDLERRPWRQRKVLELLLFDRMLQGISRQYEEISLHISDQLIRMLGSNDTRSLLASAMETSSTKQSVVALSSLLFSAPMDNGNYLKFSKDWPQFQYNLQVMEDDLKENLDKIALWLVREQDREPERPRWTRNDERKYRSAISKLSFSNNQRIRELQHHLANIQSLRASLASRLESTRNDLSFQSAENVRYFTYVTVVFLPLGFSTALFSMNDPPRGESLRWMVVTAVVALCLTVLALANAQYWGQISNPIQMVSRSLLYPFRLASHTVTATLSRSMGRKAADGSIEDAKNGESPASSGEPYAEDRKPSSPNSSLHLLIEKCKGVRKRTGRSPDDVGLEAGRPVSPS</sequence>
<keyword evidence="2" id="KW-0472">Membrane</keyword>
<proteinExistence type="predicted"/>
<comment type="caution">
    <text evidence="3">The sequence shown here is derived from an EMBL/GenBank/DDBJ whole genome shotgun (WGS) entry which is preliminary data.</text>
</comment>
<reference evidence="3 4" key="1">
    <citation type="journal article" date="2021" name="Nat. Commun.">
        <title>Genetic determinants of endophytism in the Arabidopsis root mycobiome.</title>
        <authorList>
            <person name="Mesny F."/>
            <person name="Miyauchi S."/>
            <person name="Thiergart T."/>
            <person name="Pickel B."/>
            <person name="Atanasova L."/>
            <person name="Karlsson M."/>
            <person name="Huettel B."/>
            <person name="Barry K.W."/>
            <person name="Haridas S."/>
            <person name="Chen C."/>
            <person name="Bauer D."/>
            <person name="Andreopoulos W."/>
            <person name="Pangilinan J."/>
            <person name="LaButti K."/>
            <person name="Riley R."/>
            <person name="Lipzen A."/>
            <person name="Clum A."/>
            <person name="Drula E."/>
            <person name="Henrissat B."/>
            <person name="Kohler A."/>
            <person name="Grigoriev I.V."/>
            <person name="Martin F.M."/>
            <person name="Hacquard S."/>
        </authorList>
    </citation>
    <scope>NUCLEOTIDE SEQUENCE [LARGE SCALE GENOMIC DNA]</scope>
    <source>
        <strain evidence="3 4">MPI-SDFR-AT-0080</strain>
    </source>
</reference>
<protein>
    <recommendedName>
        <fullName evidence="5">Mg2+ transporter protein CorA-like/Zinc transport protein ZntB</fullName>
    </recommendedName>
</protein>
<gene>
    <name evidence="3" type="ORF">B0J12DRAFT_152700</name>
</gene>
<organism evidence="3 4">
    <name type="scientific">Macrophomina phaseolina</name>
    <dbReference type="NCBI Taxonomy" id="35725"/>
    <lineage>
        <taxon>Eukaryota</taxon>
        <taxon>Fungi</taxon>
        <taxon>Dikarya</taxon>
        <taxon>Ascomycota</taxon>
        <taxon>Pezizomycotina</taxon>
        <taxon>Dothideomycetes</taxon>
        <taxon>Dothideomycetes incertae sedis</taxon>
        <taxon>Botryosphaeriales</taxon>
        <taxon>Botryosphaeriaceae</taxon>
        <taxon>Macrophomina</taxon>
    </lineage>
</organism>
<dbReference type="Pfam" id="PF01544">
    <property type="entry name" value="CorA"/>
    <property type="match status" value="1"/>
</dbReference>
<feature type="transmembrane region" description="Helical" evidence="2">
    <location>
        <begin position="1323"/>
        <end position="1342"/>
    </location>
</feature>
<dbReference type="Proteomes" id="UP000774617">
    <property type="component" value="Unassembled WGS sequence"/>
</dbReference>
<name>A0ABQ8G553_9PEZI</name>